<sequence>MKGDKSRERPALRGVHTHLPGTAGEAQAIKAFNETIQILEEQGQTQEKCTRSTWSASGVRAMKRDAAETAARTKLEQELPAQALDNREIDKHMNSLKSDLMQLRKIRDWDLHQRGCCACLVVVDGDTKPCVIYRTATGLGFAEAYSLYGSLKELVLHYQHTSLVQHNTYKIPPLALAAPTSSYSSPKLPLPVPAMFTKAPEVLSPSLVP</sequence>
<dbReference type="InterPro" id="IPR032498">
    <property type="entry name" value="PI3K_P85_iSH2"/>
</dbReference>
<evidence type="ECO:0000313" key="3">
    <source>
        <dbReference type="EMBL" id="KAK1328461.1"/>
    </source>
</evidence>
<accession>A0AA40HD59</accession>
<dbReference type="EMBL" id="JAULJE010000023">
    <property type="protein sequence ID" value="KAK1328461.1"/>
    <property type="molecule type" value="Genomic_DNA"/>
</dbReference>
<organism evidence="3 4">
    <name type="scientific">Cnephaeus nilssonii</name>
    <name type="common">Northern bat</name>
    <name type="synonym">Eptesicus nilssonii</name>
    <dbReference type="NCBI Taxonomy" id="3371016"/>
    <lineage>
        <taxon>Eukaryota</taxon>
        <taxon>Metazoa</taxon>
        <taxon>Chordata</taxon>
        <taxon>Craniata</taxon>
        <taxon>Vertebrata</taxon>
        <taxon>Euteleostomi</taxon>
        <taxon>Mammalia</taxon>
        <taxon>Eutheria</taxon>
        <taxon>Laurasiatheria</taxon>
        <taxon>Chiroptera</taxon>
        <taxon>Yangochiroptera</taxon>
        <taxon>Vespertilionidae</taxon>
        <taxon>Cnephaeus</taxon>
    </lineage>
</organism>
<name>A0AA40HD59_CNENI</name>
<dbReference type="Proteomes" id="UP001177744">
    <property type="component" value="Unassembled WGS sequence"/>
</dbReference>
<dbReference type="AlphaFoldDB" id="A0AA40HD59"/>
<evidence type="ECO:0000313" key="4">
    <source>
        <dbReference type="Proteomes" id="UP001177744"/>
    </source>
</evidence>
<gene>
    <name evidence="3" type="ORF">QTO34_012034</name>
</gene>
<evidence type="ECO:0000259" key="2">
    <source>
        <dbReference type="Pfam" id="PF16454"/>
    </source>
</evidence>
<comment type="caution">
    <text evidence="3">The sequence shown here is derived from an EMBL/GenBank/DDBJ whole genome shotgun (WGS) entry which is preliminary data.</text>
</comment>
<reference evidence="3" key="1">
    <citation type="submission" date="2023-06" db="EMBL/GenBank/DDBJ databases">
        <title>Reference genome for the Northern bat (Eptesicus nilssonii), a most northern bat species.</title>
        <authorList>
            <person name="Laine V.N."/>
            <person name="Pulliainen A.T."/>
            <person name="Lilley T.M."/>
        </authorList>
    </citation>
    <scope>NUCLEOTIDE SEQUENCE</scope>
    <source>
        <strain evidence="3">BLF_Eptnil</strain>
        <tissue evidence="3">Kidney</tissue>
    </source>
</reference>
<protein>
    <recommendedName>
        <fullName evidence="2">PI3K regulatory subunit p85-related inter-SH2 domain-containing protein</fullName>
    </recommendedName>
</protein>
<dbReference type="Pfam" id="PF16454">
    <property type="entry name" value="PI3K_P85_iSH2"/>
    <property type="match status" value="1"/>
</dbReference>
<evidence type="ECO:0000256" key="1">
    <source>
        <dbReference type="SAM" id="MobiDB-lite"/>
    </source>
</evidence>
<dbReference type="Gene3D" id="1.10.287.1490">
    <property type="match status" value="1"/>
</dbReference>
<proteinExistence type="predicted"/>
<dbReference type="SUPFAM" id="SSF55550">
    <property type="entry name" value="SH2 domain"/>
    <property type="match status" value="1"/>
</dbReference>
<keyword evidence="4" id="KW-1185">Reference proteome</keyword>
<feature type="region of interest" description="Disordered" evidence="1">
    <location>
        <begin position="1"/>
        <end position="22"/>
    </location>
</feature>
<feature type="domain" description="PI3K regulatory subunit p85-related inter-SH2" evidence="2">
    <location>
        <begin position="27"/>
        <end position="108"/>
    </location>
</feature>
<dbReference type="Gene3D" id="3.30.505.10">
    <property type="entry name" value="SH2 domain"/>
    <property type="match status" value="1"/>
</dbReference>
<feature type="compositionally biased region" description="Basic and acidic residues" evidence="1">
    <location>
        <begin position="1"/>
        <end position="11"/>
    </location>
</feature>
<dbReference type="InterPro" id="IPR036860">
    <property type="entry name" value="SH2_dom_sf"/>
</dbReference>